<dbReference type="SUPFAM" id="SSF55729">
    <property type="entry name" value="Acyl-CoA N-acyltransferases (Nat)"/>
    <property type="match status" value="1"/>
</dbReference>
<evidence type="ECO:0000259" key="1">
    <source>
        <dbReference type="PROSITE" id="PS51186"/>
    </source>
</evidence>
<dbReference type="GO" id="GO:0016747">
    <property type="term" value="F:acyltransferase activity, transferring groups other than amino-acyl groups"/>
    <property type="evidence" value="ECO:0007669"/>
    <property type="project" value="InterPro"/>
</dbReference>
<name>A0A291H220_9MICO</name>
<dbReference type="OrthoDB" id="4142102at2"/>
<dbReference type="RefSeq" id="WP_096800873.1">
    <property type="nucleotide sequence ID" value="NZ_CP023564.1"/>
</dbReference>
<keyword evidence="3" id="KW-1185">Reference proteome</keyword>
<dbReference type="PROSITE" id="PS51186">
    <property type="entry name" value="GNAT"/>
    <property type="match status" value="1"/>
</dbReference>
<dbReference type="Proteomes" id="UP000217889">
    <property type="component" value="Chromosome"/>
</dbReference>
<organism evidence="2 3">
    <name type="scientific">Brachybacterium ginsengisoli</name>
    <dbReference type="NCBI Taxonomy" id="1331682"/>
    <lineage>
        <taxon>Bacteria</taxon>
        <taxon>Bacillati</taxon>
        <taxon>Actinomycetota</taxon>
        <taxon>Actinomycetes</taxon>
        <taxon>Micrococcales</taxon>
        <taxon>Dermabacteraceae</taxon>
        <taxon>Brachybacterium</taxon>
    </lineage>
</organism>
<accession>A0A291H220</accession>
<dbReference type="InterPro" id="IPR000182">
    <property type="entry name" value="GNAT_dom"/>
</dbReference>
<dbReference type="InterPro" id="IPR016181">
    <property type="entry name" value="Acyl_CoA_acyltransferase"/>
</dbReference>
<dbReference type="PANTHER" id="PTHR43792">
    <property type="entry name" value="GNAT FAMILY, PUTATIVE (AFU_ORTHOLOGUE AFUA_3G00765)-RELATED-RELATED"/>
    <property type="match status" value="1"/>
</dbReference>
<dbReference type="Gene3D" id="3.40.630.30">
    <property type="match status" value="1"/>
</dbReference>
<dbReference type="InterPro" id="IPR051531">
    <property type="entry name" value="N-acetyltransferase"/>
</dbReference>
<protein>
    <submittedName>
        <fullName evidence="2">GNAT family N-acetyltransferase</fullName>
    </submittedName>
</protein>
<dbReference type="EMBL" id="CP023564">
    <property type="protein sequence ID" value="ATG56414.1"/>
    <property type="molecule type" value="Genomic_DNA"/>
</dbReference>
<feature type="domain" description="N-acetyltransferase" evidence="1">
    <location>
        <begin position="18"/>
        <end position="186"/>
    </location>
</feature>
<evidence type="ECO:0000313" key="2">
    <source>
        <dbReference type="EMBL" id="ATG56414.1"/>
    </source>
</evidence>
<reference evidence="2 3" key="1">
    <citation type="journal article" date="2014" name="Int. J. Syst. Evol. Microbiol.">
        <title>Brachybacterium ginsengisoli sp. nov., isolated from soil of a ginseng field.</title>
        <authorList>
            <person name="Hoang V.A."/>
            <person name="Kim Y.J."/>
            <person name="Nguyen N.L."/>
            <person name="Yang D.C."/>
        </authorList>
    </citation>
    <scope>NUCLEOTIDE SEQUENCE [LARGE SCALE GENOMIC DNA]</scope>
    <source>
        <strain evidence="2 3">DCY80</strain>
    </source>
</reference>
<sequence length="187" mass="20343">MDSAAAAAPGPVLVTERLHLRPWRVEEAAIHRRLWTERDPRVPAHRRIDAEGRPSIGDLEDWIRRSTREMGPGLGLLALERITDGAVLGYCGLVDGGPGSAALEGEPPGPEIAFELLRGAQGHGYATEAGRAVIRWAREAGLERVHATVWAWNTASLRVLDRLGFAARSRRAARPTDGELLVLTTVL</sequence>
<dbReference type="KEGG" id="bgg:CFK41_00935"/>
<evidence type="ECO:0000313" key="3">
    <source>
        <dbReference type="Proteomes" id="UP000217889"/>
    </source>
</evidence>
<gene>
    <name evidence="2" type="ORF">CFK41_00935</name>
</gene>
<keyword evidence="2" id="KW-0808">Transferase</keyword>
<dbReference type="PANTHER" id="PTHR43792:SF1">
    <property type="entry name" value="N-ACETYLTRANSFERASE DOMAIN-CONTAINING PROTEIN"/>
    <property type="match status" value="1"/>
</dbReference>
<proteinExistence type="predicted"/>
<dbReference type="AlphaFoldDB" id="A0A291H220"/>
<dbReference type="Pfam" id="PF13302">
    <property type="entry name" value="Acetyltransf_3"/>
    <property type="match status" value="1"/>
</dbReference>